<dbReference type="GO" id="GO:0005737">
    <property type="term" value="C:cytoplasm"/>
    <property type="evidence" value="ECO:0007669"/>
    <property type="project" value="TreeGrafter"/>
</dbReference>
<evidence type="ECO:0000256" key="4">
    <source>
        <dbReference type="ARBA" id="ARBA00022691"/>
    </source>
</evidence>
<accession>A0A1D2J9V6</accession>
<dbReference type="EC" id="2.1.1.244" evidence="5"/>
<dbReference type="Proteomes" id="UP000242814">
    <property type="component" value="Unassembled WGS sequence"/>
</dbReference>
<dbReference type="GO" id="GO:0032259">
    <property type="term" value="P:methylation"/>
    <property type="evidence" value="ECO:0007669"/>
    <property type="project" value="UniProtKB-KW"/>
</dbReference>
<keyword evidence="2" id="KW-0489">Methyltransferase</keyword>
<evidence type="ECO:0000256" key="2">
    <source>
        <dbReference type="ARBA" id="ARBA00022603"/>
    </source>
</evidence>
<comment type="catalytic activity">
    <reaction evidence="8">
        <text>N-terminal L-seryl-L-prolyl-L-lysyl-[protein] + 3 S-adenosyl-L-methionine = N-terminal N,N,N-trimethyl-L-seryl-L-prolyl-L-lysyl-[protein] + 3 S-adenosyl-L-homocysteine + 3 H(+)</text>
        <dbReference type="Rhea" id="RHEA:54724"/>
        <dbReference type="Rhea" id="RHEA-COMP:13789"/>
        <dbReference type="Rhea" id="RHEA-COMP:13973"/>
        <dbReference type="ChEBI" id="CHEBI:15378"/>
        <dbReference type="ChEBI" id="CHEBI:57856"/>
        <dbReference type="ChEBI" id="CHEBI:59789"/>
        <dbReference type="ChEBI" id="CHEBI:138061"/>
        <dbReference type="ChEBI" id="CHEBI:138317"/>
        <dbReference type="EC" id="2.1.1.244"/>
    </reaction>
</comment>
<feature type="binding site" evidence="11">
    <location>
        <position position="82"/>
    </location>
    <ligand>
        <name>S-adenosyl-L-methionine</name>
        <dbReference type="ChEBI" id="CHEBI:59789"/>
    </ligand>
</feature>
<dbReference type="PANTHER" id="PTHR12753">
    <property type="entry name" value="AD-003 - RELATED"/>
    <property type="match status" value="1"/>
</dbReference>
<evidence type="ECO:0000256" key="8">
    <source>
        <dbReference type="ARBA" id="ARBA00047306"/>
    </source>
</evidence>
<dbReference type="VEuPathDB" id="FungiDB:PADG_03098"/>
<evidence type="ECO:0000313" key="12">
    <source>
        <dbReference type="EMBL" id="ODH21996.1"/>
    </source>
</evidence>
<name>A0A1D2J9V6_PARBR</name>
<evidence type="ECO:0000256" key="3">
    <source>
        <dbReference type="ARBA" id="ARBA00022679"/>
    </source>
</evidence>
<dbReference type="SUPFAM" id="SSF53335">
    <property type="entry name" value="S-adenosyl-L-methionine-dependent methyltransferases"/>
    <property type="match status" value="1"/>
</dbReference>
<comment type="similarity">
    <text evidence="1">Belongs to the methyltransferase superfamily. NTM1 family.</text>
</comment>
<sequence>MPADPELELDEQPDSRIDHAASIEYWNSVAPTPSGMLGGYPQVSAIDLRGSSAFLAKVRRLIPSTGSGNIKLGVDCGAGIGRVTEGFLNKVCDIVDIVEPVEKFVDVIKQGKLYKEGKIGDIYITGLENWTPTKSYDLIWHQWCMNHLTDAQLVDCLVRCKDALSETGLVVVKENICSDNTRDHYDDVDRTVTRTDEKFRKLFRQAGLKVLWSEEQMGFPQRLKLLPDNMAGEKLRIGSWPNLHEWAGNSGKHQVRKTPGYLQSKSS</sequence>
<dbReference type="Gene3D" id="3.40.50.150">
    <property type="entry name" value="Vaccinia Virus protein VP39"/>
    <property type="match status" value="1"/>
</dbReference>
<evidence type="ECO:0000256" key="5">
    <source>
        <dbReference type="ARBA" id="ARBA00039112"/>
    </source>
</evidence>
<dbReference type="InterPro" id="IPR029063">
    <property type="entry name" value="SAM-dependent_MTases_sf"/>
</dbReference>
<feature type="binding site" evidence="11">
    <location>
        <position position="77"/>
    </location>
    <ligand>
        <name>S-adenosyl-L-methionine</name>
        <dbReference type="ChEBI" id="CHEBI:59789"/>
    </ligand>
</feature>
<evidence type="ECO:0000256" key="10">
    <source>
        <dbReference type="ARBA" id="ARBA00048167"/>
    </source>
</evidence>
<comment type="catalytic activity">
    <reaction evidence="10">
        <text>N-terminal L-alanyl-L-prolyl-L-lysyl-[protein] + 3 S-adenosyl-L-methionine = N-terminal N,N,N-trimethyl-L-alanyl-L-prolyl-L-lysyl-[protein] + 3 S-adenosyl-L-homocysteine + 3 H(+)</text>
        <dbReference type="Rhea" id="RHEA:54712"/>
        <dbReference type="Rhea" id="RHEA-COMP:13785"/>
        <dbReference type="Rhea" id="RHEA-COMP:13971"/>
        <dbReference type="ChEBI" id="CHEBI:15378"/>
        <dbReference type="ChEBI" id="CHEBI:57856"/>
        <dbReference type="ChEBI" id="CHEBI:59789"/>
        <dbReference type="ChEBI" id="CHEBI:138057"/>
        <dbReference type="ChEBI" id="CHEBI:138315"/>
        <dbReference type="EC" id="2.1.1.244"/>
    </reaction>
</comment>
<gene>
    <name evidence="12" type="ORF">ACO22_05593</name>
</gene>
<evidence type="ECO:0000313" key="13">
    <source>
        <dbReference type="Proteomes" id="UP000242814"/>
    </source>
</evidence>
<comment type="caution">
    <text evidence="12">The sequence shown here is derived from an EMBL/GenBank/DDBJ whole genome shotgun (WGS) entry which is preliminary data.</text>
</comment>
<reference evidence="12 13" key="1">
    <citation type="submission" date="2016-06" db="EMBL/GenBank/DDBJ databases">
        <authorList>
            <person name="Kjaerup R.B."/>
            <person name="Dalgaard T.S."/>
            <person name="Juul-Madsen H.R."/>
        </authorList>
    </citation>
    <scope>NUCLEOTIDE SEQUENCE [LARGE SCALE GENOMIC DNA]</scope>
    <source>
        <strain evidence="12 13">Pb300</strain>
    </source>
</reference>
<evidence type="ECO:0000256" key="7">
    <source>
        <dbReference type="ARBA" id="ARBA00043129"/>
    </source>
</evidence>
<dbReference type="Pfam" id="PF05891">
    <property type="entry name" value="Methyltransf_PK"/>
    <property type="match status" value="1"/>
</dbReference>
<dbReference type="InterPro" id="IPR008576">
    <property type="entry name" value="MeTrfase_NTM1"/>
</dbReference>
<dbReference type="PANTHER" id="PTHR12753:SF0">
    <property type="entry name" value="ALPHA N-TERMINAL PROTEIN METHYLTRANSFERASE 1"/>
    <property type="match status" value="1"/>
</dbReference>
<evidence type="ECO:0000256" key="11">
    <source>
        <dbReference type="PIRSR" id="PIRSR016958-1"/>
    </source>
</evidence>
<dbReference type="VEuPathDB" id="FungiDB:PABG_00664"/>
<comment type="catalytic activity">
    <reaction evidence="9">
        <text>N-terminal L-prolyl-L-prolyl-L-lysyl-[protein] + 2 S-adenosyl-L-methionine = N-terminal N,N-dimethyl-L-prolyl-L-prolyl-L-lysyl-[protein] + 2 S-adenosyl-L-homocysteine + 2 H(+)</text>
        <dbReference type="Rhea" id="RHEA:54736"/>
        <dbReference type="Rhea" id="RHEA-COMP:13787"/>
        <dbReference type="Rhea" id="RHEA-COMP:13974"/>
        <dbReference type="ChEBI" id="CHEBI:15378"/>
        <dbReference type="ChEBI" id="CHEBI:57856"/>
        <dbReference type="ChEBI" id="CHEBI:59789"/>
        <dbReference type="ChEBI" id="CHEBI:138059"/>
        <dbReference type="ChEBI" id="CHEBI:138318"/>
        <dbReference type="EC" id="2.1.1.244"/>
    </reaction>
</comment>
<dbReference type="CDD" id="cd02440">
    <property type="entry name" value="AdoMet_MTases"/>
    <property type="match status" value="1"/>
</dbReference>
<feature type="binding site" evidence="11">
    <location>
        <position position="142"/>
    </location>
    <ligand>
        <name>S-adenosyl-L-methionine</name>
        <dbReference type="ChEBI" id="CHEBI:59789"/>
    </ligand>
</feature>
<organism evidence="12 13">
    <name type="scientific">Paracoccidioides brasiliensis</name>
    <dbReference type="NCBI Taxonomy" id="121759"/>
    <lineage>
        <taxon>Eukaryota</taxon>
        <taxon>Fungi</taxon>
        <taxon>Dikarya</taxon>
        <taxon>Ascomycota</taxon>
        <taxon>Pezizomycotina</taxon>
        <taxon>Eurotiomycetes</taxon>
        <taxon>Eurotiomycetidae</taxon>
        <taxon>Onygenales</taxon>
        <taxon>Ajellomycetaceae</taxon>
        <taxon>Paracoccidioides</taxon>
    </lineage>
</organism>
<dbReference type="PIRSF" id="PIRSF016958">
    <property type="entry name" value="DUF858_MeTrfase_lik"/>
    <property type="match status" value="1"/>
</dbReference>
<evidence type="ECO:0000256" key="9">
    <source>
        <dbReference type="ARBA" id="ARBA00047885"/>
    </source>
</evidence>
<dbReference type="EMBL" id="LZYO01000255">
    <property type="protein sequence ID" value="ODH21996.1"/>
    <property type="molecule type" value="Genomic_DNA"/>
</dbReference>
<keyword evidence="4 11" id="KW-0949">S-adenosyl-L-methionine</keyword>
<evidence type="ECO:0000256" key="6">
    <source>
        <dbReference type="ARBA" id="ARBA00039449"/>
    </source>
</evidence>
<proteinExistence type="inferred from homology"/>
<protein>
    <recommendedName>
        <fullName evidence="6">Alpha N-terminal protein methyltransferase 1</fullName>
        <ecNumber evidence="5">2.1.1.244</ecNumber>
    </recommendedName>
    <alternativeName>
        <fullName evidence="7">X-Pro-Lys N-terminal protein methyltransferase 1</fullName>
    </alternativeName>
</protein>
<dbReference type="AlphaFoldDB" id="A0A1D2J9V6"/>
<keyword evidence="3" id="KW-0808">Transferase</keyword>
<evidence type="ECO:0000256" key="1">
    <source>
        <dbReference type="ARBA" id="ARBA00009059"/>
    </source>
</evidence>
<dbReference type="GO" id="GO:0071885">
    <property type="term" value="F:N-terminal protein N-methyltransferase activity"/>
    <property type="evidence" value="ECO:0007669"/>
    <property type="project" value="UniProtKB-EC"/>
</dbReference>